<dbReference type="EMBL" id="CM027687">
    <property type="protein sequence ID" value="KAG0521495.1"/>
    <property type="molecule type" value="Genomic_DNA"/>
</dbReference>
<dbReference type="InterPro" id="IPR003340">
    <property type="entry name" value="B3_DNA-bd"/>
</dbReference>
<dbReference type="AlphaFoldDB" id="A0A921QIJ0"/>
<feature type="region of interest" description="Disordered" evidence="6">
    <location>
        <begin position="170"/>
        <end position="202"/>
    </location>
</feature>
<keyword evidence="4" id="KW-0804">Transcription</keyword>
<dbReference type="OMA" id="FDASSCE"/>
<comment type="subcellular location">
    <subcellularLocation>
        <location evidence="1">Nucleus</location>
    </subcellularLocation>
</comment>
<dbReference type="PANTHER" id="PTHR31391">
    <property type="entry name" value="B3 DOMAIN-CONTAINING PROTEIN OS11G0197600-RELATED"/>
    <property type="match status" value="1"/>
</dbReference>
<evidence type="ECO:0000256" key="5">
    <source>
        <dbReference type="ARBA" id="ARBA00023242"/>
    </source>
</evidence>
<feature type="domain" description="TF-B3" evidence="7">
    <location>
        <begin position="31"/>
        <end position="125"/>
    </location>
</feature>
<keyword evidence="3" id="KW-0238">DNA-binding</keyword>
<gene>
    <name evidence="8" type="ORF">BDA96_08G165700</name>
</gene>
<dbReference type="PROSITE" id="PS50863">
    <property type="entry name" value="B3"/>
    <property type="match status" value="2"/>
</dbReference>
<dbReference type="GO" id="GO:0003677">
    <property type="term" value="F:DNA binding"/>
    <property type="evidence" value="ECO:0007669"/>
    <property type="project" value="UniProtKB-KW"/>
</dbReference>
<evidence type="ECO:0000259" key="7">
    <source>
        <dbReference type="PROSITE" id="PS50863"/>
    </source>
</evidence>
<dbReference type="InterPro" id="IPR044837">
    <property type="entry name" value="REM16-like"/>
</dbReference>
<name>A0A921QIJ0_SORBI</name>
<organism evidence="8 9">
    <name type="scientific">Sorghum bicolor</name>
    <name type="common">Sorghum</name>
    <name type="synonym">Sorghum vulgare</name>
    <dbReference type="NCBI Taxonomy" id="4558"/>
    <lineage>
        <taxon>Eukaryota</taxon>
        <taxon>Viridiplantae</taxon>
        <taxon>Streptophyta</taxon>
        <taxon>Embryophyta</taxon>
        <taxon>Tracheophyta</taxon>
        <taxon>Spermatophyta</taxon>
        <taxon>Magnoliopsida</taxon>
        <taxon>Liliopsida</taxon>
        <taxon>Poales</taxon>
        <taxon>Poaceae</taxon>
        <taxon>PACMAD clade</taxon>
        <taxon>Panicoideae</taxon>
        <taxon>Andropogonodae</taxon>
        <taxon>Andropogoneae</taxon>
        <taxon>Sorghinae</taxon>
        <taxon>Sorghum</taxon>
    </lineage>
</organism>
<evidence type="ECO:0000313" key="9">
    <source>
        <dbReference type="Proteomes" id="UP000807115"/>
    </source>
</evidence>
<proteinExistence type="predicted"/>
<feature type="compositionally biased region" description="Basic and acidic residues" evidence="6">
    <location>
        <begin position="186"/>
        <end position="199"/>
    </location>
</feature>
<reference evidence="8" key="1">
    <citation type="journal article" date="2019" name="BMC Genomics">
        <title>A new reference genome for Sorghum bicolor reveals high levels of sequence similarity between sweet and grain genotypes: implications for the genetics of sugar metabolism.</title>
        <authorList>
            <person name="Cooper E.A."/>
            <person name="Brenton Z.W."/>
            <person name="Flinn B.S."/>
            <person name="Jenkins J."/>
            <person name="Shu S."/>
            <person name="Flowers D."/>
            <person name="Luo F."/>
            <person name="Wang Y."/>
            <person name="Xia P."/>
            <person name="Barry K."/>
            <person name="Daum C."/>
            <person name="Lipzen A."/>
            <person name="Yoshinaga Y."/>
            <person name="Schmutz J."/>
            <person name="Saski C."/>
            <person name="Vermerris W."/>
            <person name="Kresovich S."/>
        </authorList>
    </citation>
    <scope>NUCLEOTIDE SEQUENCE</scope>
</reference>
<evidence type="ECO:0000256" key="4">
    <source>
        <dbReference type="ARBA" id="ARBA00023163"/>
    </source>
</evidence>
<dbReference type="Pfam" id="PF02362">
    <property type="entry name" value="B3"/>
    <property type="match status" value="2"/>
</dbReference>
<dbReference type="CDD" id="cd10017">
    <property type="entry name" value="B3_DNA"/>
    <property type="match status" value="2"/>
</dbReference>
<accession>A0A921QIJ0</accession>
<feature type="domain" description="TF-B3" evidence="7">
    <location>
        <begin position="255"/>
        <end position="353"/>
    </location>
</feature>
<keyword evidence="5" id="KW-0539">Nucleus</keyword>
<dbReference type="PANTHER" id="PTHR31391:SF70">
    <property type="entry name" value="B3 DOMAIN-CONTAINING PROTEIN OS03G0622200"/>
    <property type="match status" value="1"/>
</dbReference>
<dbReference type="Proteomes" id="UP000807115">
    <property type="component" value="Chromosome 8"/>
</dbReference>
<dbReference type="SUPFAM" id="SSF101936">
    <property type="entry name" value="DNA-binding pseudobarrel domain"/>
    <property type="match status" value="2"/>
</dbReference>
<evidence type="ECO:0000256" key="6">
    <source>
        <dbReference type="SAM" id="MobiDB-lite"/>
    </source>
</evidence>
<dbReference type="Gene3D" id="2.40.330.10">
    <property type="entry name" value="DNA-binding pseudobarrel domain"/>
    <property type="match status" value="2"/>
</dbReference>
<reference evidence="8" key="2">
    <citation type="submission" date="2020-10" db="EMBL/GenBank/DDBJ databases">
        <authorList>
            <person name="Cooper E.A."/>
            <person name="Brenton Z.W."/>
            <person name="Flinn B.S."/>
            <person name="Jenkins J."/>
            <person name="Shu S."/>
            <person name="Flowers D."/>
            <person name="Luo F."/>
            <person name="Wang Y."/>
            <person name="Xia P."/>
            <person name="Barry K."/>
            <person name="Daum C."/>
            <person name="Lipzen A."/>
            <person name="Yoshinaga Y."/>
            <person name="Schmutz J."/>
            <person name="Saski C."/>
            <person name="Vermerris W."/>
            <person name="Kresovich S."/>
        </authorList>
    </citation>
    <scope>NUCLEOTIDE SEQUENCE</scope>
</reference>
<sequence>MPKLQQMVEKACESCREWQEHYYWDHMDVSKIRFFRRMTGDFAHRISIPEKFAKKFRGQITEEVQLKSPSSAETWHISVEKCDDVLFFISGWEDFVKAHELQENDLLLFTCCGKSSFEVLVFEASGCEKVSSLFDNGIGSDVCKQFNDIVGKHGEHHSVTVSDSEDAIAPSQLVGSPHNASPSKEQSGKARPSEYESPKDSNFIVKHVATGEEDSDDGYAKSNYYYSKFANRLRDEEKEQIIGLASIRPNNPVFVAVLMKNHVQRRNNHLTIPIKFAADHLVERAHDIILRRPNRKEKWLVSYYYSCRTRCFHNLRLFKFMRESKLREGDICIFELMKDKRRVTMTVHAIRKANDRFILVG</sequence>
<keyword evidence="2" id="KW-0805">Transcription regulation</keyword>
<dbReference type="Gramene" id="EES17302">
    <property type="protein sequence ID" value="EES17302"/>
    <property type="gene ID" value="SORBI_3008G149300"/>
</dbReference>
<evidence type="ECO:0000313" key="8">
    <source>
        <dbReference type="EMBL" id="KAG0521495.1"/>
    </source>
</evidence>
<evidence type="ECO:0000256" key="2">
    <source>
        <dbReference type="ARBA" id="ARBA00023015"/>
    </source>
</evidence>
<evidence type="ECO:0000256" key="3">
    <source>
        <dbReference type="ARBA" id="ARBA00023125"/>
    </source>
</evidence>
<comment type="caution">
    <text evidence="8">The sequence shown here is derived from an EMBL/GenBank/DDBJ whole genome shotgun (WGS) entry which is preliminary data.</text>
</comment>
<dbReference type="GO" id="GO:0005634">
    <property type="term" value="C:nucleus"/>
    <property type="evidence" value="ECO:0007669"/>
    <property type="project" value="UniProtKB-SubCell"/>
</dbReference>
<protein>
    <recommendedName>
        <fullName evidence="7">TF-B3 domain-containing protein</fullName>
    </recommendedName>
</protein>
<dbReference type="SMART" id="SM01019">
    <property type="entry name" value="B3"/>
    <property type="match status" value="2"/>
</dbReference>
<evidence type="ECO:0000256" key="1">
    <source>
        <dbReference type="ARBA" id="ARBA00004123"/>
    </source>
</evidence>
<dbReference type="InterPro" id="IPR015300">
    <property type="entry name" value="DNA-bd_pseudobarrel_sf"/>
</dbReference>